<dbReference type="InterPro" id="IPR006645">
    <property type="entry name" value="NGN-like_dom"/>
</dbReference>
<reference evidence="6" key="1">
    <citation type="journal article" date="2019" name="Int. J. Syst. Evol. Microbiol.">
        <title>The Global Catalogue of Microorganisms (GCM) 10K type strain sequencing project: providing services to taxonomists for standard genome sequencing and annotation.</title>
        <authorList>
            <consortium name="The Broad Institute Genomics Platform"/>
            <consortium name="The Broad Institute Genome Sequencing Center for Infectious Disease"/>
            <person name="Wu L."/>
            <person name="Ma J."/>
        </authorList>
    </citation>
    <scope>NUCLEOTIDE SEQUENCE [LARGE SCALE GENOMIC DNA]</scope>
    <source>
        <strain evidence="6">KCTC 42805</strain>
    </source>
</reference>
<comment type="caution">
    <text evidence="5">The sequence shown here is derived from an EMBL/GenBank/DDBJ whole genome shotgun (WGS) entry which is preliminary data.</text>
</comment>
<dbReference type="RefSeq" id="WP_381525895.1">
    <property type="nucleotide sequence ID" value="NZ_JBHULN010000016.1"/>
</dbReference>
<evidence type="ECO:0000256" key="1">
    <source>
        <dbReference type="ARBA" id="ARBA00022814"/>
    </source>
</evidence>
<dbReference type="SUPFAM" id="SSF82679">
    <property type="entry name" value="N-utilization substance G protein NusG, N-terminal domain"/>
    <property type="match status" value="1"/>
</dbReference>
<evidence type="ECO:0000313" key="5">
    <source>
        <dbReference type="EMBL" id="MFD2573299.1"/>
    </source>
</evidence>
<gene>
    <name evidence="5" type="ORF">ACFSUS_21840</name>
</gene>
<dbReference type="PANTHER" id="PTHR30265:SF4">
    <property type="entry name" value="KOW MOTIF FAMILY PROTEIN, EXPRESSED"/>
    <property type="match status" value="1"/>
</dbReference>
<evidence type="ECO:0000256" key="2">
    <source>
        <dbReference type="ARBA" id="ARBA00023015"/>
    </source>
</evidence>
<dbReference type="InterPro" id="IPR008991">
    <property type="entry name" value="Translation_prot_SH3-like_sf"/>
</dbReference>
<dbReference type="PANTHER" id="PTHR30265">
    <property type="entry name" value="RHO-INTERACTING TRANSCRIPTION TERMINATION FACTOR NUSG"/>
    <property type="match status" value="1"/>
</dbReference>
<dbReference type="Gene3D" id="3.30.70.940">
    <property type="entry name" value="NusG, N-terminal domain"/>
    <property type="match status" value="1"/>
</dbReference>
<evidence type="ECO:0000313" key="6">
    <source>
        <dbReference type="Proteomes" id="UP001597469"/>
    </source>
</evidence>
<protein>
    <submittedName>
        <fullName evidence="5">UpxY family transcription antiterminator</fullName>
    </submittedName>
</protein>
<proteinExistence type="predicted"/>
<dbReference type="Proteomes" id="UP001597469">
    <property type="component" value="Unassembled WGS sequence"/>
</dbReference>
<dbReference type="InterPro" id="IPR036735">
    <property type="entry name" value="NGN_dom_sf"/>
</dbReference>
<dbReference type="InterPro" id="IPR043425">
    <property type="entry name" value="NusG-like"/>
</dbReference>
<dbReference type="CDD" id="cd09895">
    <property type="entry name" value="NGN_SP_UpxY"/>
    <property type="match status" value="1"/>
</dbReference>
<name>A0ABW5MAP8_9BACT</name>
<keyword evidence="2" id="KW-0805">Transcription regulation</keyword>
<keyword evidence="3" id="KW-0804">Transcription</keyword>
<dbReference type="Pfam" id="PF02357">
    <property type="entry name" value="NusG"/>
    <property type="match status" value="1"/>
</dbReference>
<dbReference type="SUPFAM" id="SSF50104">
    <property type="entry name" value="Translation proteins SH3-like domain"/>
    <property type="match status" value="1"/>
</dbReference>
<organism evidence="5 6">
    <name type="scientific">Spirosoma soli</name>
    <dbReference type="NCBI Taxonomy" id="1770529"/>
    <lineage>
        <taxon>Bacteria</taxon>
        <taxon>Pseudomonadati</taxon>
        <taxon>Bacteroidota</taxon>
        <taxon>Cytophagia</taxon>
        <taxon>Cytophagales</taxon>
        <taxon>Cytophagaceae</taxon>
        <taxon>Spirosoma</taxon>
    </lineage>
</organism>
<evidence type="ECO:0000259" key="4">
    <source>
        <dbReference type="Pfam" id="PF02357"/>
    </source>
</evidence>
<evidence type="ECO:0000256" key="3">
    <source>
        <dbReference type="ARBA" id="ARBA00023163"/>
    </source>
</evidence>
<keyword evidence="6" id="KW-1185">Reference proteome</keyword>
<keyword evidence="1" id="KW-0889">Transcription antitermination</keyword>
<dbReference type="NCBIfam" id="NF033644">
    <property type="entry name" value="antiterm_UpxY"/>
    <property type="match status" value="1"/>
</dbReference>
<sequence>MSWFVLYTKSRNEKIVAEKLRAMDIEVYCPLIKTKRQWSDRVKTVEEPLFRSYCFVRLAEHQRHTVFGVPGLVRYLFWQGKPAIVRDSEIEAIKTMLNEVDHELIQTKPLKPGDQLAIASGSFRDMVGKVVRQDGKIVTVILDSMQVVLKVNLATTAVLE</sequence>
<dbReference type="EMBL" id="JBHULN010000016">
    <property type="protein sequence ID" value="MFD2573299.1"/>
    <property type="molecule type" value="Genomic_DNA"/>
</dbReference>
<accession>A0ABW5MAP8</accession>
<feature type="domain" description="NusG-like N-terminal" evidence="4">
    <location>
        <begin position="1"/>
        <end position="93"/>
    </location>
</feature>